<evidence type="ECO:0000256" key="2">
    <source>
        <dbReference type="ARBA" id="ARBA00022475"/>
    </source>
</evidence>
<evidence type="ECO:0000259" key="17">
    <source>
        <dbReference type="Pfam" id="PF02931"/>
    </source>
</evidence>
<comment type="subcellular location">
    <subcellularLocation>
        <location evidence="15">Postsynaptic cell membrane</location>
        <topology evidence="15">Multi-pass membrane protein</topology>
    </subcellularLocation>
</comment>
<dbReference type="SUPFAM" id="SSF90112">
    <property type="entry name" value="Neurotransmitter-gated ion-channel transmembrane pore"/>
    <property type="match status" value="1"/>
</dbReference>
<keyword evidence="12" id="KW-0868">Chloride</keyword>
<dbReference type="EMBL" id="KB309773">
    <property type="protein sequence ID" value="ELT93352.1"/>
    <property type="molecule type" value="Genomic_DNA"/>
</dbReference>
<reference evidence="19 21" key="2">
    <citation type="journal article" date="2013" name="Nature">
        <title>Insights into bilaterian evolution from three spiralian genomes.</title>
        <authorList>
            <person name="Simakov O."/>
            <person name="Marletaz F."/>
            <person name="Cho S.J."/>
            <person name="Edsinger-Gonzales E."/>
            <person name="Havlak P."/>
            <person name="Hellsten U."/>
            <person name="Kuo D.H."/>
            <person name="Larsson T."/>
            <person name="Lv J."/>
            <person name="Arendt D."/>
            <person name="Savage R."/>
            <person name="Osoegawa K."/>
            <person name="de Jong P."/>
            <person name="Grimwood J."/>
            <person name="Chapman J.A."/>
            <person name="Shapiro H."/>
            <person name="Aerts A."/>
            <person name="Otillar R.P."/>
            <person name="Terry A.Y."/>
            <person name="Boore J.L."/>
            <person name="Grigoriev I.V."/>
            <person name="Lindberg D.R."/>
            <person name="Seaver E.C."/>
            <person name="Weisblat D.A."/>
            <person name="Putnam N.H."/>
            <person name="Rokhsar D.S."/>
        </authorList>
    </citation>
    <scope>NUCLEOTIDE SEQUENCE</scope>
    <source>
        <strain evidence="19 21">I ESC-2004</strain>
    </source>
</reference>
<keyword evidence="1 16" id="KW-0813">Transport</keyword>
<dbReference type="OrthoDB" id="407674at2759"/>
<dbReference type="InterPro" id="IPR006202">
    <property type="entry name" value="Neur_chan_lig-bd"/>
</dbReference>
<dbReference type="FunFam" id="2.70.170.10:FF:000065">
    <property type="entry name" value="Glutamate-gated chloride channel, putative"/>
    <property type="match status" value="1"/>
</dbReference>
<feature type="transmembrane region" description="Helical" evidence="16">
    <location>
        <begin position="165"/>
        <end position="189"/>
    </location>
</feature>
<evidence type="ECO:0000256" key="3">
    <source>
        <dbReference type="ARBA" id="ARBA00022692"/>
    </source>
</evidence>
<dbReference type="AlphaFoldDB" id="R7TIR4"/>
<evidence type="ECO:0000256" key="10">
    <source>
        <dbReference type="ARBA" id="ARBA00023173"/>
    </source>
</evidence>
<dbReference type="FunFam" id="1.20.58.390:FF:000067">
    <property type="entry name" value="Glycine receptor subunit alpha-2"/>
    <property type="match status" value="1"/>
</dbReference>
<dbReference type="PANTHER" id="PTHR18945">
    <property type="entry name" value="NEUROTRANSMITTER GATED ION CHANNEL"/>
    <property type="match status" value="1"/>
</dbReference>
<evidence type="ECO:0000256" key="4">
    <source>
        <dbReference type="ARBA" id="ARBA00022729"/>
    </source>
</evidence>
<dbReference type="InterPro" id="IPR036734">
    <property type="entry name" value="Neur_chan_lig-bd_sf"/>
</dbReference>
<dbReference type="InterPro" id="IPR006201">
    <property type="entry name" value="Neur_channel"/>
</dbReference>
<dbReference type="GO" id="GO:0005230">
    <property type="term" value="F:extracellular ligand-gated monoatomic ion channel activity"/>
    <property type="evidence" value="ECO:0007669"/>
    <property type="project" value="InterPro"/>
</dbReference>
<dbReference type="NCBIfam" id="TIGR00860">
    <property type="entry name" value="LIC"/>
    <property type="match status" value="1"/>
</dbReference>
<dbReference type="STRING" id="283909.R7TIR4"/>
<feature type="transmembrane region" description="Helical" evidence="16">
    <location>
        <begin position="333"/>
        <end position="353"/>
    </location>
</feature>
<dbReference type="InterPro" id="IPR038050">
    <property type="entry name" value="Neuro_actylchol_rec"/>
</dbReference>
<evidence type="ECO:0000256" key="11">
    <source>
        <dbReference type="ARBA" id="ARBA00023180"/>
    </source>
</evidence>
<dbReference type="GO" id="GO:0004888">
    <property type="term" value="F:transmembrane signaling receptor activity"/>
    <property type="evidence" value="ECO:0007669"/>
    <property type="project" value="InterPro"/>
</dbReference>
<dbReference type="Pfam" id="PF02932">
    <property type="entry name" value="Neur_chan_memb"/>
    <property type="match status" value="1"/>
</dbReference>
<gene>
    <name evidence="19" type="ORF">CAPTEDRAFT_163108</name>
</gene>
<accession>R7TIR4</accession>
<comment type="similarity">
    <text evidence="16">Belongs to the ligand-gated ion channel (TC 1.A.9) family.</text>
</comment>
<sequence>MDYSLSVFLRQYWHDPRLGYQHLSNETVLSLDYRMLERLWVPDLFFSNEKRGHFHNVMTPNTYLRIYPQGHVHYSSRVSLVLSCPMLLQKFPLDAQVCKMNIETYAYELEQLKFKWADERPLEFNTDMELPQFELVGHAIAETVKEYSTGNFSALRVNFILKRDIGFYIIQIYIPSILIVILSWVSFWLSLDAVPARISLGVLTVLTMTTQTSGMTSRLPRVSYIKAIDVWLSTCLVFVFSALLEFAVVNVMCRNQPTGRQRKKKRNRKQKNEMRMTEVHCDAQPSHKALLGAKDSNSDGNNHTTVCLESHGPVSHGFQMRHKAQMVDNFSRTIFPVCFVLFNLVYWLVYIFYAGTHPESQ</sequence>
<comment type="caution">
    <text evidence="16">Lacks conserved residue(s) required for the propagation of feature annotation.</text>
</comment>
<dbReference type="FunCoup" id="R7TIR4">
    <property type="interactions" value="14"/>
</dbReference>
<evidence type="ECO:0000256" key="13">
    <source>
        <dbReference type="ARBA" id="ARBA00023257"/>
    </source>
</evidence>
<reference evidence="20" key="3">
    <citation type="submission" date="2015-06" db="UniProtKB">
        <authorList>
            <consortium name="EnsemblMetazoa"/>
        </authorList>
    </citation>
    <scope>IDENTIFICATION</scope>
</reference>
<dbReference type="SUPFAM" id="SSF63712">
    <property type="entry name" value="Nicotinic receptor ligand binding domain-like"/>
    <property type="match status" value="1"/>
</dbReference>
<dbReference type="PRINTS" id="PR00253">
    <property type="entry name" value="GABAARECEPTR"/>
</dbReference>
<keyword evidence="14 16" id="KW-0407">Ion channel</keyword>
<feature type="domain" description="Neurotransmitter-gated ion-channel ligand-binding" evidence="17">
    <location>
        <begin position="1"/>
        <end position="164"/>
    </location>
</feature>
<keyword evidence="8 16" id="KW-0472">Membrane</keyword>
<dbReference type="EMBL" id="AMQN01002635">
    <property type="status" value="NOT_ANNOTATED_CDS"/>
    <property type="molecule type" value="Genomic_DNA"/>
</dbReference>
<evidence type="ECO:0000256" key="16">
    <source>
        <dbReference type="RuleBase" id="RU000687"/>
    </source>
</evidence>
<keyword evidence="2" id="KW-1003">Cell membrane</keyword>
<evidence type="ECO:0000256" key="7">
    <source>
        <dbReference type="ARBA" id="ARBA00023065"/>
    </source>
</evidence>
<dbReference type="InterPro" id="IPR006028">
    <property type="entry name" value="GABAA/Glycine_rcpt"/>
</dbReference>
<feature type="domain" description="Neurotransmitter-gated ion-channel transmembrane" evidence="18">
    <location>
        <begin position="172"/>
        <end position="288"/>
    </location>
</feature>
<keyword evidence="6" id="KW-0770">Synapse</keyword>
<keyword evidence="5 16" id="KW-1133">Transmembrane helix</keyword>
<evidence type="ECO:0000256" key="8">
    <source>
        <dbReference type="ARBA" id="ARBA00023136"/>
    </source>
</evidence>
<name>R7TIR4_CAPTE</name>
<dbReference type="GO" id="GO:0005254">
    <property type="term" value="F:chloride channel activity"/>
    <property type="evidence" value="ECO:0007669"/>
    <property type="project" value="UniProtKB-KW"/>
</dbReference>
<evidence type="ECO:0000256" key="1">
    <source>
        <dbReference type="ARBA" id="ARBA00022448"/>
    </source>
</evidence>
<evidence type="ECO:0000313" key="21">
    <source>
        <dbReference type="Proteomes" id="UP000014760"/>
    </source>
</evidence>
<keyword evidence="7 16" id="KW-0406">Ion transport</keyword>
<feature type="transmembrane region" description="Helical" evidence="16">
    <location>
        <begin position="230"/>
        <end position="253"/>
    </location>
</feature>
<keyword evidence="9" id="KW-1015">Disulfide bond</keyword>
<dbReference type="Gene3D" id="2.70.170.10">
    <property type="entry name" value="Neurotransmitter-gated ion-channel ligand-binding domain"/>
    <property type="match status" value="1"/>
</dbReference>
<evidence type="ECO:0000259" key="18">
    <source>
        <dbReference type="Pfam" id="PF02932"/>
    </source>
</evidence>
<dbReference type="InterPro" id="IPR018000">
    <property type="entry name" value="Neurotransmitter_ion_chnl_CS"/>
</dbReference>
<dbReference type="EnsemblMetazoa" id="CapteT163108">
    <property type="protein sequence ID" value="CapteP163108"/>
    <property type="gene ID" value="CapteG163108"/>
</dbReference>
<keyword evidence="3 16" id="KW-0812">Transmembrane</keyword>
<keyword evidence="10" id="KW-0869">Chloride channel</keyword>
<evidence type="ECO:0000313" key="20">
    <source>
        <dbReference type="EnsemblMetazoa" id="CapteP163108"/>
    </source>
</evidence>
<proteinExistence type="inferred from homology"/>
<dbReference type="CDD" id="cd19049">
    <property type="entry name" value="LGIC_TM_anion"/>
    <property type="match status" value="1"/>
</dbReference>
<dbReference type="OMA" id="HFRMAFC"/>
<dbReference type="PRINTS" id="PR00252">
    <property type="entry name" value="NRIONCHANNEL"/>
</dbReference>
<dbReference type="InterPro" id="IPR036719">
    <property type="entry name" value="Neuro-gated_channel_TM_sf"/>
</dbReference>
<dbReference type="Pfam" id="PF02931">
    <property type="entry name" value="Neur_chan_LBD"/>
    <property type="match status" value="1"/>
</dbReference>
<evidence type="ECO:0000256" key="5">
    <source>
        <dbReference type="ARBA" id="ARBA00022989"/>
    </source>
</evidence>
<keyword evidence="11" id="KW-0325">Glycoprotein</keyword>
<evidence type="ECO:0000256" key="15">
    <source>
        <dbReference type="ARBA" id="ARBA00034104"/>
    </source>
</evidence>
<dbReference type="Proteomes" id="UP000014760">
    <property type="component" value="Unassembled WGS sequence"/>
</dbReference>
<dbReference type="HOGENOM" id="CLU_010920_1_2_1"/>
<dbReference type="GO" id="GO:0045211">
    <property type="term" value="C:postsynaptic membrane"/>
    <property type="evidence" value="ECO:0007669"/>
    <property type="project" value="UniProtKB-SubCell"/>
</dbReference>
<dbReference type="InterPro" id="IPR006029">
    <property type="entry name" value="Neurotrans-gated_channel_TM"/>
</dbReference>
<evidence type="ECO:0000256" key="6">
    <source>
        <dbReference type="ARBA" id="ARBA00023018"/>
    </source>
</evidence>
<dbReference type="PROSITE" id="PS00236">
    <property type="entry name" value="NEUROTR_ION_CHANNEL"/>
    <property type="match status" value="1"/>
</dbReference>
<keyword evidence="21" id="KW-1185">Reference proteome</keyword>
<organism evidence="19">
    <name type="scientific">Capitella teleta</name>
    <name type="common">Polychaete worm</name>
    <dbReference type="NCBI Taxonomy" id="283909"/>
    <lineage>
        <taxon>Eukaryota</taxon>
        <taxon>Metazoa</taxon>
        <taxon>Spiralia</taxon>
        <taxon>Lophotrochozoa</taxon>
        <taxon>Annelida</taxon>
        <taxon>Polychaeta</taxon>
        <taxon>Sedentaria</taxon>
        <taxon>Scolecida</taxon>
        <taxon>Capitellidae</taxon>
        <taxon>Capitella</taxon>
    </lineage>
</organism>
<dbReference type="GO" id="GO:0034707">
    <property type="term" value="C:chloride channel complex"/>
    <property type="evidence" value="ECO:0007669"/>
    <property type="project" value="UniProtKB-KW"/>
</dbReference>
<evidence type="ECO:0000256" key="14">
    <source>
        <dbReference type="ARBA" id="ARBA00023303"/>
    </source>
</evidence>
<keyword evidence="13" id="KW-0628">Postsynaptic cell membrane</keyword>
<evidence type="ECO:0000256" key="9">
    <source>
        <dbReference type="ARBA" id="ARBA00023157"/>
    </source>
</evidence>
<evidence type="ECO:0000256" key="12">
    <source>
        <dbReference type="ARBA" id="ARBA00023214"/>
    </source>
</evidence>
<evidence type="ECO:0000313" key="19">
    <source>
        <dbReference type="EMBL" id="ELT93352.1"/>
    </source>
</evidence>
<reference evidence="21" key="1">
    <citation type="submission" date="2012-12" db="EMBL/GenBank/DDBJ databases">
        <authorList>
            <person name="Hellsten U."/>
            <person name="Grimwood J."/>
            <person name="Chapman J.A."/>
            <person name="Shapiro H."/>
            <person name="Aerts A."/>
            <person name="Otillar R.P."/>
            <person name="Terry A.Y."/>
            <person name="Boore J.L."/>
            <person name="Simakov O."/>
            <person name="Marletaz F."/>
            <person name="Cho S.-J."/>
            <person name="Edsinger-Gonzales E."/>
            <person name="Havlak P."/>
            <person name="Kuo D.-H."/>
            <person name="Larsson T."/>
            <person name="Lv J."/>
            <person name="Arendt D."/>
            <person name="Savage R."/>
            <person name="Osoegawa K."/>
            <person name="de Jong P."/>
            <person name="Lindberg D.R."/>
            <person name="Seaver E.C."/>
            <person name="Weisblat D.A."/>
            <person name="Putnam N.H."/>
            <person name="Grigoriev I.V."/>
            <person name="Rokhsar D.S."/>
        </authorList>
    </citation>
    <scope>NUCLEOTIDE SEQUENCE</scope>
    <source>
        <strain evidence="21">I ESC-2004</strain>
    </source>
</reference>
<evidence type="ECO:0008006" key="22">
    <source>
        <dbReference type="Google" id="ProtNLM"/>
    </source>
</evidence>
<keyword evidence="4" id="KW-0732">Signal</keyword>
<protein>
    <recommendedName>
        <fullName evidence="22">Neurotransmitter-gated ion-channel ligand-binding domain-containing protein</fullName>
    </recommendedName>
</protein>
<dbReference type="Gene3D" id="1.20.58.390">
    <property type="entry name" value="Neurotransmitter-gated ion-channel transmembrane domain"/>
    <property type="match status" value="1"/>
</dbReference>